<dbReference type="InterPro" id="IPR019533">
    <property type="entry name" value="Peptidase_S26"/>
</dbReference>
<evidence type="ECO:0000256" key="1">
    <source>
        <dbReference type="ARBA" id="ARBA00000677"/>
    </source>
</evidence>
<comment type="caution">
    <text evidence="7">Lacks conserved residue(s) required for the propagation of feature annotation.</text>
</comment>
<name>A0A4R7UT20_9PSEU</name>
<dbReference type="InterPro" id="IPR019758">
    <property type="entry name" value="Pept_S26A_signal_pept_1_CS"/>
</dbReference>
<sequence length="303" mass="33340">MVDVARSGNSRDNEDEEESPAEQDKPDVTAGFGRKARKKKQRSFWKELPILIGVALLLTLIIQTFLARVFVIPSESMEQTLHGCPGCYGDRVLVDKLVYRFGDPEPGEVVVFQRPDTWNRSEFSANRSSNGFVSWLQDVGAAFGLASPNEDDVVKRIVAVGGQTVECCDEKNRVLVDGKPLDEPYVYWLPGNNTQEEFPPIKVPEGMLWVLGDNRNNSCDSRCQGGGGKNGLVPVDNIIGKVRYIVLPPSRWRGVGDHDPQQGPAASAAAQIVIPGLGLAAAFPTLWLGRRVRRTVRSVGSRR</sequence>
<evidence type="ECO:0000259" key="9">
    <source>
        <dbReference type="Pfam" id="PF10502"/>
    </source>
</evidence>
<dbReference type="GO" id="GO:0006465">
    <property type="term" value="P:signal peptide processing"/>
    <property type="evidence" value="ECO:0007669"/>
    <property type="project" value="InterPro"/>
</dbReference>
<evidence type="ECO:0000256" key="6">
    <source>
        <dbReference type="PIRSR" id="PIRSR600223-1"/>
    </source>
</evidence>
<evidence type="ECO:0000256" key="4">
    <source>
        <dbReference type="ARBA" id="ARBA00013208"/>
    </source>
</evidence>
<evidence type="ECO:0000256" key="3">
    <source>
        <dbReference type="ARBA" id="ARBA00009370"/>
    </source>
</evidence>
<evidence type="ECO:0000313" key="11">
    <source>
        <dbReference type="Proteomes" id="UP000294927"/>
    </source>
</evidence>
<proteinExistence type="inferred from homology"/>
<keyword evidence="11" id="KW-1185">Reference proteome</keyword>
<dbReference type="GO" id="GO:0005886">
    <property type="term" value="C:plasma membrane"/>
    <property type="evidence" value="ECO:0007669"/>
    <property type="project" value="UniProtKB-SubCell"/>
</dbReference>
<dbReference type="CDD" id="cd06530">
    <property type="entry name" value="S26_SPase_I"/>
    <property type="match status" value="1"/>
</dbReference>
<comment type="similarity">
    <text evidence="3 7">Belongs to the peptidase S26 family.</text>
</comment>
<organism evidence="10 11">
    <name type="scientific">Actinophytocola oryzae</name>
    <dbReference type="NCBI Taxonomy" id="502181"/>
    <lineage>
        <taxon>Bacteria</taxon>
        <taxon>Bacillati</taxon>
        <taxon>Actinomycetota</taxon>
        <taxon>Actinomycetes</taxon>
        <taxon>Pseudonocardiales</taxon>
        <taxon>Pseudonocardiaceae</taxon>
    </lineage>
</organism>
<dbReference type="SUPFAM" id="SSF51306">
    <property type="entry name" value="LexA/Signal peptidase"/>
    <property type="match status" value="1"/>
</dbReference>
<dbReference type="AlphaFoldDB" id="A0A4R7UT20"/>
<dbReference type="NCBIfam" id="TIGR02227">
    <property type="entry name" value="sigpep_I_bact"/>
    <property type="match status" value="1"/>
</dbReference>
<keyword evidence="7" id="KW-1133">Transmembrane helix</keyword>
<gene>
    <name evidence="10" type="ORF">CLV71_12575</name>
</gene>
<evidence type="ECO:0000256" key="8">
    <source>
        <dbReference type="SAM" id="MobiDB-lite"/>
    </source>
</evidence>
<evidence type="ECO:0000256" key="5">
    <source>
        <dbReference type="ARBA" id="ARBA00022801"/>
    </source>
</evidence>
<dbReference type="RefSeq" id="WP_133908663.1">
    <property type="nucleotide sequence ID" value="NZ_SOCP01000025.1"/>
</dbReference>
<dbReference type="PANTHER" id="PTHR43390">
    <property type="entry name" value="SIGNAL PEPTIDASE I"/>
    <property type="match status" value="1"/>
</dbReference>
<feature type="active site" evidence="6">
    <location>
        <position position="155"/>
    </location>
</feature>
<dbReference type="InterPro" id="IPR000223">
    <property type="entry name" value="Pept_S26A_signal_pept_1"/>
</dbReference>
<feature type="region of interest" description="Disordered" evidence="8">
    <location>
        <begin position="1"/>
        <end position="34"/>
    </location>
</feature>
<keyword evidence="7" id="KW-0645">Protease</keyword>
<evidence type="ECO:0000256" key="7">
    <source>
        <dbReference type="RuleBase" id="RU362042"/>
    </source>
</evidence>
<dbReference type="OrthoDB" id="9815782at2"/>
<dbReference type="Pfam" id="PF10502">
    <property type="entry name" value="Peptidase_S26"/>
    <property type="match status" value="1"/>
</dbReference>
<dbReference type="GO" id="GO:0009003">
    <property type="term" value="F:signal peptidase activity"/>
    <property type="evidence" value="ECO:0007669"/>
    <property type="project" value="UniProtKB-EC"/>
</dbReference>
<evidence type="ECO:0000256" key="2">
    <source>
        <dbReference type="ARBA" id="ARBA00004401"/>
    </source>
</evidence>
<comment type="caution">
    <text evidence="10">The sequence shown here is derived from an EMBL/GenBank/DDBJ whole genome shotgun (WGS) entry which is preliminary data.</text>
</comment>
<feature type="domain" description="Peptidase S26" evidence="9">
    <location>
        <begin position="47"/>
        <end position="246"/>
    </location>
</feature>
<keyword evidence="7" id="KW-0812">Transmembrane</keyword>
<dbReference type="EC" id="3.4.21.89" evidence="4 7"/>
<keyword evidence="5 7" id="KW-0378">Hydrolase</keyword>
<dbReference type="PRINTS" id="PR00727">
    <property type="entry name" value="LEADERPTASE"/>
</dbReference>
<comment type="subcellular location">
    <subcellularLocation>
        <location evidence="2">Cell membrane</location>
        <topology evidence="2">Single-pass type II membrane protein</topology>
    </subcellularLocation>
    <subcellularLocation>
        <location evidence="7">Membrane</location>
        <topology evidence="7">Single-pass type II membrane protein</topology>
    </subcellularLocation>
</comment>
<dbReference type="PROSITE" id="PS00761">
    <property type="entry name" value="SPASE_I_3"/>
    <property type="match status" value="1"/>
</dbReference>
<dbReference type="PANTHER" id="PTHR43390:SF1">
    <property type="entry name" value="CHLOROPLAST PROCESSING PEPTIDASE"/>
    <property type="match status" value="1"/>
</dbReference>
<accession>A0A4R7UT20</accession>
<dbReference type="Gene3D" id="2.10.109.10">
    <property type="entry name" value="Umud Fragment, subunit A"/>
    <property type="match status" value="1"/>
</dbReference>
<dbReference type="EMBL" id="SOCP01000025">
    <property type="protein sequence ID" value="TDV39763.1"/>
    <property type="molecule type" value="Genomic_DNA"/>
</dbReference>
<feature type="active site" evidence="6">
    <location>
        <position position="76"/>
    </location>
</feature>
<dbReference type="InterPro" id="IPR036286">
    <property type="entry name" value="LexA/Signal_pep-like_sf"/>
</dbReference>
<evidence type="ECO:0000313" key="10">
    <source>
        <dbReference type="EMBL" id="TDV39763.1"/>
    </source>
</evidence>
<dbReference type="Proteomes" id="UP000294927">
    <property type="component" value="Unassembled WGS sequence"/>
</dbReference>
<feature type="transmembrane region" description="Helical" evidence="7">
    <location>
        <begin position="268"/>
        <end position="288"/>
    </location>
</feature>
<protein>
    <recommendedName>
        <fullName evidence="4 7">Signal peptidase I</fullName>
        <ecNumber evidence="4 7">3.4.21.89</ecNumber>
    </recommendedName>
</protein>
<reference evidence="10 11" key="1">
    <citation type="submission" date="2019-03" db="EMBL/GenBank/DDBJ databases">
        <title>Genomic Encyclopedia of Archaeal and Bacterial Type Strains, Phase II (KMG-II): from individual species to whole genera.</title>
        <authorList>
            <person name="Goeker M."/>
        </authorList>
    </citation>
    <scope>NUCLEOTIDE SEQUENCE [LARGE SCALE GENOMIC DNA]</scope>
    <source>
        <strain evidence="10 11">DSM 45499</strain>
    </source>
</reference>
<feature type="transmembrane region" description="Helical" evidence="7">
    <location>
        <begin position="48"/>
        <end position="71"/>
    </location>
</feature>
<comment type="catalytic activity">
    <reaction evidence="1 7">
        <text>Cleavage of hydrophobic, N-terminal signal or leader sequences from secreted and periplasmic proteins.</text>
        <dbReference type="EC" id="3.4.21.89"/>
    </reaction>
</comment>
<dbReference type="GO" id="GO:0004252">
    <property type="term" value="F:serine-type endopeptidase activity"/>
    <property type="evidence" value="ECO:0007669"/>
    <property type="project" value="InterPro"/>
</dbReference>
<keyword evidence="7" id="KW-0472">Membrane</keyword>